<accession>A0A840V4R9</accession>
<proteinExistence type="predicted"/>
<sequence>MGRVASLSRGLKFNREAMAGLRWEASEMACTAQRVFADFGGLLPGRDLDTGGIDAFPGRVRLAWKAHARDADVVFQERKDGG</sequence>
<gene>
    <name evidence="1" type="ORF">HNR46_000009</name>
</gene>
<name>A0A840V4R9_9BACT</name>
<dbReference type="EMBL" id="JACHFD010000001">
    <property type="protein sequence ID" value="MBB5349788.1"/>
    <property type="molecule type" value="Genomic_DNA"/>
</dbReference>
<evidence type="ECO:0000313" key="1">
    <source>
        <dbReference type="EMBL" id="MBB5349788.1"/>
    </source>
</evidence>
<protein>
    <submittedName>
        <fullName evidence="1">Uncharacterized protein</fullName>
    </submittedName>
</protein>
<dbReference type="AlphaFoldDB" id="A0A840V4R9"/>
<reference evidence="1 2" key="1">
    <citation type="submission" date="2020-08" db="EMBL/GenBank/DDBJ databases">
        <title>Genomic Encyclopedia of Type Strains, Phase IV (KMG-IV): sequencing the most valuable type-strain genomes for metagenomic binning, comparative biology and taxonomic classification.</title>
        <authorList>
            <person name="Goeker M."/>
        </authorList>
    </citation>
    <scope>NUCLEOTIDE SEQUENCE [LARGE SCALE GENOMIC DNA]</scope>
    <source>
        <strain evidence="1 2">YC6886</strain>
    </source>
</reference>
<evidence type="ECO:0000313" key="2">
    <source>
        <dbReference type="Proteomes" id="UP000557717"/>
    </source>
</evidence>
<comment type="caution">
    <text evidence="1">The sequence shown here is derived from an EMBL/GenBank/DDBJ whole genome shotgun (WGS) entry which is preliminary data.</text>
</comment>
<keyword evidence="2" id="KW-1185">Reference proteome</keyword>
<organism evidence="1 2">
    <name type="scientific">Haloferula luteola</name>
    <dbReference type="NCBI Taxonomy" id="595692"/>
    <lineage>
        <taxon>Bacteria</taxon>
        <taxon>Pseudomonadati</taxon>
        <taxon>Verrucomicrobiota</taxon>
        <taxon>Verrucomicrobiia</taxon>
        <taxon>Verrucomicrobiales</taxon>
        <taxon>Verrucomicrobiaceae</taxon>
        <taxon>Haloferula</taxon>
    </lineage>
</organism>
<dbReference type="Proteomes" id="UP000557717">
    <property type="component" value="Unassembled WGS sequence"/>
</dbReference>